<organism evidence="8 9">
    <name type="scientific">Cordylochernes scorpioides</name>
    <dbReference type="NCBI Taxonomy" id="51811"/>
    <lineage>
        <taxon>Eukaryota</taxon>
        <taxon>Metazoa</taxon>
        <taxon>Ecdysozoa</taxon>
        <taxon>Arthropoda</taxon>
        <taxon>Chelicerata</taxon>
        <taxon>Arachnida</taxon>
        <taxon>Pseudoscorpiones</taxon>
        <taxon>Cheliferoidea</taxon>
        <taxon>Chernetidae</taxon>
        <taxon>Cordylochernes</taxon>
    </lineage>
</organism>
<name>A0ABY6L439_9ARAC</name>
<gene>
    <name evidence="8" type="ORF">LAZ67_13001812</name>
</gene>
<dbReference type="Pfam" id="PF00400">
    <property type="entry name" value="WD40"/>
    <property type="match status" value="2"/>
</dbReference>
<feature type="repeat" description="WD" evidence="5">
    <location>
        <begin position="480"/>
        <end position="522"/>
    </location>
</feature>
<dbReference type="InterPro" id="IPR001680">
    <property type="entry name" value="WD40_rpt"/>
</dbReference>
<dbReference type="Proteomes" id="UP001235939">
    <property type="component" value="Chromosome 13"/>
</dbReference>
<evidence type="ECO:0000256" key="2">
    <source>
        <dbReference type="ARBA" id="ARBA00022771"/>
    </source>
</evidence>
<evidence type="ECO:0000313" key="9">
    <source>
        <dbReference type="Proteomes" id="UP001235939"/>
    </source>
</evidence>
<dbReference type="PROSITE" id="PS00518">
    <property type="entry name" value="ZF_RING_1"/>
    <property type="match status" value="1"/>
</dbReference>
<dbReference type="Gene3D" id="2.130.10.10">
    <property type="entry name" value="YVTN repeat-like/Quinoprotein amine dehydrogenase"/>
    <property type="match status" value="1"/>
</dbReference>
<evidence type="ECO:0000256" key="6">
    <source>
        <dbReference type="SAM" id="Phobius"/>
    </source>
</evidence>
<dbReference type="PROSITE" id="PS50089">
    <property type="entry name" value="ZF_RING_2"/>
    <property type="match status" value="1"/>
</dbReference>
<dbReference type="PANTHER" id="PTHR44080">
    <property type="entry name" value="E3 UBIQUITIN-PROTEIN LIGASE COP1"/>
    <property type="match status" value="1"/>
</dbReference>
<keyword evidence="6" id="KW-1133">Transmembrane helix</keyword>
<dbReference type="Pfam" id="PF13923">
    <property type="entry name" value="zf-C3HC4_2"/>
    <property type="match status" value="1"/>
</dbReference>
<evidence type="ECO:0000259" key="7">
    <source>
        <dbReference type="PROSITE" id="PS50089"/>
    </source>
</evidence>
<dbReference type="PROSITE" id="PS50082">
    <property type="entry name" value="WD_REPEATS_2"/>
    <property type="match status" value="2"/>
</dbReference>
<proteinExistence type="predicted"/>
<keyword evidence="6" id="KW-0812">Transmembrane</keyword>
<keyword evidence="9" id="KW-1185">Reference proteome</keyword>
<dbReference type="EMBL" id="CP092875">
    <property type="protein sequence ID" value="UYV75918.1"/>
    <property type="molecule type" value="Genomic_DNA"/>
</dbReference>
<sequence length="690" mass="78119">MLLELFYDEQRPLPKVLFSASNASQNVFWSCRASPGFTPLYQLCLGGILQFLFIFVLAIVSISLKKGKLSIMTQIEVLKLVVESDVCVCDSPICFEILEEAHITKCGHTFCLKCITKSLEQSNRCPKCNFVIEKMDQIFPNFVLNDLVVKHKQKMAAQSVKLNSMGHPSELRDLVIRESDSLELPDLTYLLDLLSHKRQQLETDCRVTHLQLLKEFLCQVTKHKEEVSGFNNVSHNTKQNYLQQMERLQHEVSVLHHDVSSVKINSEDVWSDTAGQDGFNGSKHRKRMHAQFDDLELCYMNTRAKELNPSFKGPNLRLLRLIVESYHCRMCVAGDISPEGLEEFTESLSKFIRYSSFRTLATLSYAVTSLTTPALSPGTLSLCLSAQTMLTTASVFSIEFDKDNEYFAIAGVTKKIKVFEYGTVINDTVDIHYPVIELICNSKISSISYSNYHKGLLASSDYEGSVTVWDSFSGKKIHVFQEHEKRCWSVDFNKVDTKLIASGSDDAKVKLWSTTQDNSITSLEAKANVCCVKFSPNSRYHLTFGSAGKQSPTSSFSTQRRLFQRRFLSPIPYPGQLTWLSSSTDSQLKLWNVNESSCIRSFNGHTNEKNFVGLSTDANYIACGSENNALYIYYKGLSKQLLTYKFDTIRNVLEKDRKEEDINEFVSAVCWRNGTNVVVAANSQGTIKKY</sequence>
<keyword evidence="6" id="KW-0472">Membrane</keyword>
<protein>
    <submittedName>
        <fullName evidence="8">RFWD2</fullName>
    </submittedName>
</protein>
<keyword evidence="1" id="KW-0479">Metal-binding</keyword>
<dbReference type="PANTHER" id="PTHR44080:SF1">
    <property type="entry name" value="E3 UBIQUITIN-PROTEIN LIGASE COP1"/>
    <property type="match status" value="1"/>
</dbReference>
<dbReference type="InterPro" id="IPR036322">
    <property type="entry name" value="WD40_repeat_dom_sf"/>
</dbReference>
<dbReference type="SMART" id="SM00320">
    <property type="entry name" value="WD40"/>
    <property type="match status" value="5"/>
</dbReference>
<dbReference type="SUPFAM" id="SSF57850">
    <property type="entry name" value="RING/U-box"/>
    <property type="match status" value="1"/>
</dbReference>
<dbReference type="CDD" id="cd16504">
    <property type="entry name" value="RING-HC_COP1"/>
    <property type="match status" value="1"/>
</dbReference>
<keyword evidence="5" id="KW-0853">WD repeat</keyword>
<reference evidence="8 9" key="1">
    <citation type="submission" date="2022-01" db="EMBL/GenBank/DDBJ databases">
        <title>A chromosomal length assembly of Cordylochernes scorpioides.</title>
        <authorList>
            <person name="Zeh D."/>
            <person name="Zeh J."/>
        </authorList>
    </citation>
    <scope>NUCLEOTIDE SEQUENCE [LARGE SCALE GENOMIC DNA]</scope>
    <source>
        <strain evidence="8">IN4F17</strain>
        <tissue evidence="8">Whole Body</tissue>
    </source>
</reference>
<evidence type="ECO:0000256" key="5">
    <source>
        <dbReference type="PROSITE-ProRule" id="PRU00221"/>
    </source>
</evidence>
<accession>A0ABY6L439</accession>
<dbReference type="SMART" id="SM00184">
    <property type="entry name" value="RING"/>
    <property type="match status" value="1"/>
</dbReference>
<keyword evidence="2 4" id="KW-0863">Zinc-finger</keyword>
<evidence type="ECO:0000256" key="3">
    <source>
        <dbReference type="ARBA" id="ARBA00022833"/>
    </source>
</evidence>
<evidence type="ECO:0000256" key="1">
    <source>
        <dbReference type="ARBA" id="ARBA00022723"/>
    </source>
</evidence>
<dbReference type="SUPFAM" id="SSF50978">
    <property type="entry name" value="WD40 repeat-like"/>
    <property type="match status" value="1"/>
</dbReference>
<evidence type="ECO:0000256" key="4">
    <source>
        <dbReference type="PROSITE-ProRule" id="PRU00175"/>
    </source>
</evidence>
<dbReference type="InterPro" id="IPR001841">
    <property type="entry name" value="Znf_RING"/>
</dbReference>
<keyword evidence="3" id="KW-0862">Zinc</keyword>
<dbReference type="InterPro" id="IPR015943">
    <property type="entry name" value="WD40/YVTN_repeat-like_dom_sf"/>
</dbReference>
<dbReference type="InterPro" id="IPR017907">
    <property type="entry name" value="Znf_RING_CS"/>
</dbReference>
<dbReference type="InterPro" id="IPR042755">
    <property type="entry name" value="COP1"/>
</dbReference>
<feature type="repeat" description="WD" evidence="5">
    <location>
        <begin position="580"/>
        <end position="601"/>
    </location>
</feature>
<evidence type="ECO:0000313" key="8">
    <source>
        <dbReference type="EMBL" id="UYV75918.1"/>
    </source>
</evidence>
<feature type="domain" description="RING-type" evidence="7">
    <location>
        <begin position="92"/>
        <end position="129"/>
    </location>
</feature>
<feature type="transmembrane region" description="Helical" evidence="6">
    <location>
        <begin position="40"/>
        <end position="64"/>
    </location>
</feature>
<dbReference type="InterPro" id="IPR013083">
    <property type="entry name" value="Znf_RING/FYVE/PHD"/>
</dbReference>
<dbReference type="Gene3D" id="3.30.40.10">
    <property type="entry name" value="Zinc/RING finger domain, C3HC4 (zinc finger)"/>
    <property type="match status" value="1"/>
</dbReference>